<evidence type="ECO:0000256" key="18">
    <source>
        <dbReference type="HAMAP-Rule" id="MF_00021"/>
    </source>
</evidence>
<dbReference type="GO" id="GO:0005829">
    <property type="term" value="C:cytosol"/>
    <property type="evidence" value="ECO:0007669"/>
    <property type="project" value="TreeGrafter"/>
</dbReference>
<evidence type="ECO:0000256" key="11">
    <source>
        <dbReference type="ARBA" id="ARBA00058382"/>
    </source>
</evidence>
<evidence type="ECO:0000256" key="3">
    <source>
        <dbReference type="ARBA" id="ARBA00022555"/>
    </source>
</evidence>
<comment type="catalytic activity">
    <reaction evidence="10 18">
        <text>[ThiS sulfur-carrier protein]-C-terminal Gly-Gly-AMP + S-sulfanyl-L-cysteinyl-[cysteine desulfurase] + AH2 = [ThiS sulfur-carrier protein]-C-terminal-Gly-aminoethanethioate + L-cysteinyl-[cysteine desulfurase] + A + AMP + 2 H(+)</text>
        <dbReference type="Rhea" id="RHEA:43340"/>
        <dbReference type="Rhea" id="RHEA-COMP:12157"/>
        <dbReference type="Rhea" id="RHEA-COMP:12158"/>
        <dbReference type="Rhea" id="RHEA-COMP:12910"/>
        <dbReference type="Rhea" id="RHEA-COMP:19908"/>
        <dbReference type="ChEBI" id="CHEBI:13193"/>
        <dbReference type="ChEBI" id="CHEBI:15378"/>
        <dbReference type="ChEBI" id="CHEBI:17499"/>
        <dbReference type="ChEBI" id="CHEBI:29950"/>
        <dbReference type="ChEBI" id="CHEBI:61963"/>
        <dbReference type="ChEBI" id="CHEBI:90618"/>
        <dbReference type="ChEBI" id="CHEBI:232372"/>
        <dbReference type="ChEBI" id="CHEBI:456215"/>
    </reaction>
</comment>
<dbReference type="Gene3D" id="3.40.50.620">
    <property type="entry name" value="HUPs"/>
    <property type="match status" value="1"/>
</dbReference>
<feature type="binding site" evidence="18">
    <location>
        <begin position="212"/>
        <end position="213"/>
    </location>
    <ligand>
        <name>ATP</name>
        <dbReference type="ChEBI" id="CHEBI:30616"/>
    </ligand>
</feature>
<dbReference type="GO" id="GO:0009229">
    <property type="term" value="P:thiamine diphosphate biosynthetic process"/>
    <property type="evidence" value="ECO:0007669"/>
    <property type="project" value="UniProtKB-UniRule"/>
</dbReference>
<evidence type="ECO:0000256" key="4">
    <source>
        <dbReference type="ARBA" id="ARBA00022679"/>
    </source>
</evidence>
<sequence>MSGVNTVIVHYHELALKGRNRDSFEQQLVGNIRLALKGLGIKQIDNLRSRIRVVLPPQADTAAVTDRLKRVCGIANFSLAHAVPLDLSHPGLDQLSAAVVEELRATSCSTFRVTARRADKRFPFNSMDVERAVGAAVCVGTGKRVSLKDPDLTVYVELLTKEAYFSVEKIPGPGGMPVGVSGTVACLISGGIDSPVAAYRMIKRGCRAAFVHFSGRPLVSRASEDKVRELVQTLTAYLYGARLYVIPFGEIQREIVLNTPAPFRVVLYRRMMVRIAEELARREGCWGLVTGDSLGQVASQTPENLSVVEEAAELPILRPLIGMDKVEIVDEARRLGTYETSIEPDQDCCKLFTPAHPSTKTRFDELRKAERALDITALVKQGLDKAERSEFTFPI</sequence>
<dbReference type="GO" id="GO:0005524">
    <property type="term" value="F:ATP binding"/>
    <property type="evidence" value="ECO:0007669"/>
    <property type="project" value="UniProtKB-UniRule"/>
</dbReference>
<dbReference type="InterPro" id="IPR020536">
    <property type="entry name" value="ThiI_AANH"/>
</dbReference>
<accession>A0A0K2GA22</accession>
<proteinExistence type="inferred from homology"/>
<dbReference type="PATRIC" id="fig|42253.5.peg.973"/>
<gene>
    <name evidence="18 20" type="primary">thiI</name>
    <name evidence="20" type="ORF">NITMOv2_0990</name>
</gene>
<comment type="pathway">
    <text evidence="18">Cofactor biosynthesis; thiamine diphosphate biosynthesis.</text>
</comment>
<feature type="binding site" evidence="18">
    <location>
        <begin position="187"/>
        <end position="188"/>
    </location>
    <ligand>
        <name>ATP</name>
        <dbReference type="ChEBI" id="CHEBI:30616"/>
    </ligand>
</feature>
<dbReference type="HAMAP" id="MF_00021">
    <property type="entry name" value="ThiI"/>
    <property type="match status" value="1"/>
</dbReference>
<dbReference type="InterPro" id="IPR050102">
    <property type="entry name" value="tRNA_sulfurtransferase_ThiI"/>
</dbReference>
<dbReference type="InterPro" id="IPR054173">
    <property type="entry name" value="ThiI_fer"/>
</dbReference>
<organism evidence="20 21">
    <name type="scientific">Nitrospira moscoviensis</name>
    <dbReference type="NCBI Taxonomy" id="42253"/>
    <lineage>
        <taxon>Bacteria</taxon>
        <taxon>Pseudomonadati</taxon>
        <taxon>Nitrospirota</taxon>
        <taxon>Nitrospiria</taxon>
        <taxon>Nitrospirales</taxon>
        <taxon>Nitrospiraceae</taxon>
        <taxon>Nitrospira</taxon>
    </lineage>
</organism>
<protein>
    <recommendedName>
        <fullName evidence="14 18">Probable tRNA sulfurtransferase</fullName>
        <ecNumber evidence="13 18">2.8.1.4</ecNumber>
    </recommendedName>
    <alternativeName>
        <fullName evidence="15 18">Sulfur carrier protein ThiS sulfurtransferase</fullName>
    </alternativeName>
    <alternativeName>
        <fullName evidence="16 18">Thiamine biosynthesis protein ThiI</fullName>
    </alternativeName>
    <alternativeName>
        <fullName evidence="17 18">tRNA 4-thiouridine synthase</fullName>
    </alternativeName>
</protein>
<dbReference type="STRING" id="42253.NITMOv2_0990"/>
<keyword evidence="5 18" id="KW-0547">Nucleotide-binding</keyword>
<name>A0A0K2GA22_NITMO</name>
<dbReference type="SUPFAM" id="SSF52402">
    <property type="entry name" value="Adenine nucleotide alpha hydrolases-like"/>
    <property type="match status" value="1"/>
</dbReference>
<dbReference type="Proteomes" id="UP000069205">
    <property type="component" value="Chromosome"/>
</dbReference>
<keyword evidence="6 18" id="KW-0067">ATP-binding</keyword>
<dbReference type="Pfam" id="PF02568">
    <property type="entry name" value="ThiI"/>
    <property type="match status" value="1"/>
</dbReference>
<evidence type="ECO:0000256" key="16">
    <source>
        <dbReference type="ARBA" id="ARBA00077849"/>
    </source>
</evidence>
<keyword evidence="4 18" id="KW-0808">Transferase</keyword>
<keyword evidence="3 18" id="KW-0820">tRNA-binding</keyword>
<dbReference type="GO" id="GO:0009228">
    <property type="term" value="P:thiamine biosynthetic process"/>
    <property type="evidence" value="ECO:0007669"/>
    <property type="project" value="UniProtKB-KW"/>
</dbReference>
<evidence type="ECO:0000256" key="2">
    <source>
        <dbReference type="ARBA" id="ARBA00022490"/>
    </source>
</evidence>
<dbReference type="EMBL" id="CP011801">
    <property type="protein sequence ID" value="ALA57422.1"/>
    <property type="molecule type" value="Genomic_DNA"/>
</dbReference>
<dbReference type="Gene3D" id="3.30.2130.30">
    <property type="match status" value="1"/>
</dbReference>
<feature type="domain" description="THUMP" evidence="19">
    <location>
        <begin position="62"/>
        <end position="169"/>
    </location>
</feature>
<dbReference type="GO" id="GO:0002937">
    <property type="term" value="P:tRNA 4-thiouridine biosynthesis"/>
    <property type="evidence" value="ECO:0007669"/>
    <property type="project" value="TreeGrafter"/>
</dbReference>
<dbReference type="InterPro" id="IPR049961">
    <property type="entry name" value="ThiI_N"/>
</dbReference>
<dbReference type="SMART" id="SM00981">
    <property type="entry name" value="THUMP"/>
    <property type="match status" value="1"/>
</dbReference>
<keyword evidence="8 18" id="KW-0784">Thiamine biosynthesis</keyword>
<evidence type="ECO:0000256" key="14">
    <source>
        <dbReference type="ARBA" id="ARBA00071867"/>
    </source>
</evidence>
<dbReference type="PROSITE" id="PS51165">
    <property type="entry name" value="THUMP"/>
    <property type="match status" value="1"/>
</dbReference>
<reference evidence="20 21" key="1">
    <citation type="journal article" date="2015" name="Proc. Natl. Acad. Sci. U.S.A.">
        <title>Expanded metabolic versatility of ubiquitous nitrite-oxidizing bacteria from the genus Nitrospira.</title>
        <authorList>
            <person name="Koch H."/>
            <person name="Lucker S."/>
            <person name="Albertsen M."/>
            <person name="Kitzinger K."/>
            <person name="Herbold C."/>
            <person name="Spieck E."/>
            <person name="Nielsen P.H."/>
            <person name="Wagner M."/>
            <person name="Daims H."/>
        </authorList>
    </citation>
    <scope>NUCLEOTIDE SEQUENCE [LARGE SCALE GENOMIC DNA]</scope>
    <source>
        <strain evidence="20 21">NSP M-1</strain>
    </source>
</reference>
<dbReference type="FunFam" id="3.40.50.620:FF:000053">
    <property type="entry name" value="Probable tRNA sulfurtransferase"/>
    <property type="match status" value="1"/>
</dbReference>
<dbReference type="Pfam" id="PF02926">
    <property type="entry name" value="THUMP"/>
    <property type="match status" value="1"/>
</dbReference>
<keyword evidence="2 18" id="KW-0963">Cytoplasm</keyword>
<dbReference type="GO" id="GO:0000049">
    <property type="term" value="F:tRNA binding"/>
    <property type="evidence" value="ECO:0007669"/>
    <property type="project" value="UniProtKB-UniRule"/>
</dbReference>
<evidence type="ECO:0000313" key="21">
    <source>
        <dbReference type="Proteomes" id="UP000069205"/>
    </source>
</evidence>
<evidence type="ECO:0000256" key="10">
    <source>
        <dbReference type="ARBA" id="ARBA00052330"/>
    </source>
</evidence>
<dbReference type="PANTHER" id="PTHR43209:SF1">
    <property type="entry name" value="TRNA SULFURTRANSFERASE"/>
    <property type="match status" value="1"/>
</dbReference>
<dbReference type="InterPro" id="IPR049962">
    <property type="entry name" value="THUMP_ThiI"/>
</dbReference>
<dbReference type="CDD" id="cd11716">
    <property type="entry name" value="THUMP_ThiI"/>
    <property type="match status" value="1"/>
</dbReference>
<evidence type="ECO:0000256" key="15">
    <source>
        <dbReference type="ARBA" id="ARBA00075337"/>
    </source>
</evidence>
<dbReference type="CDD" id="cd01712">
    <property type="entry name" value="PPase_ThiI"/>
    <property type="match status" value="1"/>
</dbReference>
<dbReference type="Pfam" id="PF22025">
    <property type="entry name" value="ThiI_fer"/>
    <property type="match status" value="1"/>
</dbReference>
<dbReference type="KEGG" id="nmv:NITMOv2_0990"/>
<keyword evidence="7 18" id="KW-0694">RNA-binding</keyword>
<dbReference type="InterPro" id="IPR004114">
    <property type="entry name" value="THUMP_dom"/>
</dbReference>
<comment type="subcellular location">
    <subcellularLocation>
        <location evidence="1 18">Cytoplasm</location>
    </subcellularLocation>
</comment>
<evidence type="ECO:0000256" key="17">
    <source>
        <dbReference type="ARBA" id="ARBA00080570"/>
    </source>
</evidence>
<dbReference type="SUPFAM" id="SSF143437">
    <property type="entry name" value="THUMP domain-like"/>
    <property type="match status" value="1"/>
</dbReference>
<evidence type="ECO:0000256" key="7">
    <source>
        <dbReference type="ARBA" id="ARBA00022884"/>
    </source>
</evidence>
<dbReference type="InterPro" id="IPR014729">
    <property type="entry name" value="Rossmann-like_a/b/a_fold"/>
</dbReference>
<dbReference type="RefSeq" id="WP_053378763.1">
    <property type="nucleotide sequence ID" value="NZ_CP011801.1"/>
</dbReference>
<feature type="binding site" evidence="18">
    <location>
        <position position="291"/>
    </location>
    <ligand>
        <name>ATP</name>
        <dbReference type="ChEBI" id="CHEBI:30616"/>
    </ligand>
</feature>
<evidence type="ECO:0000256" key="9">
    <source>
        <dbReference type="ARBA" id="ARBA00050570"/>
    </source>
</evidence>
<comment type="catalytic activity">
    <reaction evidence="9 18">
        <text>[ThiI sulfur-carrier protein]-S-sulfanyl-L-cysteine + a uridine in tRNA + 2 reduced [2Fe-2S]-[ferredoxin] + ATP + H(+) = [ThiI sulfur-carrier protein]-L-cysteine + a 4-thiouridine in tRNA + 2 oxidized [2Fe-2S]-[ferredoxin] + AMP + diphosphate</text>
        <dbReference type="Rhea" id="RHEA:24176"/>
        <dbReference type="Rhea" id="RHEA-COMP:10000"/>
        <dbReference type="Rhea" id="RHEA-COMP:10001"/>
        <dbReference type="Rhea" id="RHEA-COMP:13337"/>
        <dbReference type="Rhea" id="RHEA-COMP:13338"/>
        <dbReference type="Rhea" id="RHEA-COMP:13339"/>
        <dbReference type="Rhea" id="RHEA-COMP:13340"/>
        <dbReference type="ChEBI" id="CHEBI:15378"/>
        <dbReference type="ChEBI" id="CHEBI:29950"/>
        <dbReference type="ChEBI" id="CHEBI:30616"/>
        <dbReference type="ChEBI" id="CHEBI:33019"/>
        <dbReference type="ChEBI" id="CHEBI:33737"/>
        <dbReference type="ChEBI" id="CHEBI:33738"/>
        <dbReference type="ChEBI" id="CHEBI:61963"/>
        <dbReference type="ChEBI" id="CHEBI:65315"/>
        <dbReference type="ChEBI" id="CHEBI:136798"/>
        <dbReference type="ChEBI" id="CHEBI:456215"/>
        <dbReference type="EC" id="2.8.1.4"/>
    </reaction>
</comment>
<dbReference type="OrthoDB" id="9773948at2"/>
<dbReference type="UniPathway" id="UPA00060"/>
<keyword evidence="21" id="KW-1185">Reference proteome</keyword>
<dbReference type="EC" id="2.8.1.4" evidence="13 18"/>
<evidence type="ECO:0000256" key="12">
    <source>
        <dbReference type="ARBA" id="ARBA00061472"/>
    </source>
</evidence>
<dbReference type="AlphaFoldDB" id="A0A0K2GA22"/>
<evidence type="ECO:0000256" key="6">
    <source>
        <dbReference type="ARBA" id="ARBA00022840"/>
    </source>
</evidence>
<evidence type="ECO:0000256" key="8">
    <source>
        <dbReference type="ARBA" id="ARBA00022977"/>
    </source>
</evidence>
<evidence type="ECO:0000259" key="19">
    <source>
        <dbReference type="PROSITE" id="PS51165"/>
    </source>
</evidence>
<evidence type="ECO:0000256" key="13">
    <source>
        <dbReference type="ARBA" id="ARBA00066827"/>
    </source>
</evidence>
<dbReference type="NCBIfam" id="TIGR00342">
    <property type="entry name" value="tRNA uracil 4-sulfurtransferase ThiI"/>
    <property type="match status" value="1"/>
</dbReference>
<evidence type="ECO:0000313" key="20">
    <source>
        <dbReference type="EMBL" id="ALA57422.1"/>
    </source>
</evidence>
<comment type="function">
    <text evidence="11 18">Catalyzes the ATP-dependent transfer of a sulfur to tRNA to produce 4-thiouridine in position 8 of tRNAs, which functions as a near-UV photosensor. Also catalyzes the transfer of sulfur to the sulfur carrier protein ThiS, forming ThiS-thiocarboxylate. This is a step in the synthesis of thiazole, in the thiamine biosynthesis pathway. The sulfur is donated as persulfide by IscS.</text>
</comment>
<dbReference type="GO" id="GO:0140741">
    <property type="term" value="F:tRNA-uracil-4 sulfurtransferase activity"/>
    <property type="evidence" value="ECO:0007669"/>
    <property type="project" value="UniProtKB-EC"/>
</dbReference>
<feature type="binding site" evidence="18">
    <location>
        <position position="269"/>
    </location>
    <ligand>
        <name>ATP</name>
        <dbReference type="ChEBI" id="CHEBI:30616"/>
    </ligand>
</feature>
<dbReference type="GO" id="GO:0052837">
    <property type="term" value="P:thiazole biosynthetic process"/>
    <property type="evidence" value="ECO:0007669"/>
    <property type="project" value="TreeGrafter"/>
</dbReference>
<comment type="similarity">
    <text evidence="12 18">Belongs to the ThiI family.</text>
</comment>
<feature type="binding site" evidence="18">
    <location>
        <position position="300"/>
    </location>
    <ligand>
        <name>ATP</name>
        <dbReference type="ChEBI" id="CHEBI:30616"/>
    </ligand>
</feature>
<dbReference type="InterPro" id="IPR003720">
    <property type="entry name" value="tRNA_STrfase"/>
</dbReference>
<dbReference type="PANTHER" id="PTHR43209">
    <property type="entry name" value="TRNA SULFURTRANSFERASE"/>
    <property type="match status" value="1"/>
</dbReference>
<evidence type="ECO:0000256" key="1">
    <source>
        <dbReference type="ARBA" id="ARBA00004496"/>
    </source>
</evidence>
<evidence type="ECO:0000256" key="5">
    <source>
        <dbReference type="ARBA" id="ARBA00022741"/>
    </source>
</evidence>
<dbReference type="GO" id="GO:0004810">
    <property type="term" value="F:CCA tRNA nucleotidyltransferase activity"/>
    <property type="evidence" value="ECO:0007669"/>
    <property type="project" value="InterPro"/>
</dbReference>